<dbReference type="Pfam" id="PF13185">
    <property type="entry name" value="GAF_2"/>
    <property type="match status" value="1"/>
</dbReference>
<dbReference type="InterPro" id="IPR052016">
    <property type="entry name" value="Bact_Sigma-Reg"/>
</dbReference>
<dbReference type="Pfam" id="PF07228">
    <property type="entry name" value="SpoIIE"/>
    <property type="match status" value="1"/>
</dbReference>
<proteinExistence type="predicted"/>
<dbReference type="InterPro" id="IPR001932">
    <property type="entry name" value="PPM-type_phosphatase-like_dom"/>
</dbReference>
<dbReference type="SMART" id="SM00065">
    <property type="entry name" value="GAF"/>
    <property type="match status" value="1"/>
</dbReference>
<evidence type="ECO:0000313" key="4">
    <source>
        <dbReference type="EMBL" id="MFC5820886.1"/>
    </source>
</evidence>
<sequence length="708" mass="76515">MRQEYEATAAPGPGARQLHDLLVAVINATGAHIGALYLLDEDQRLLLMDAEQGFPITIARAWSRVRVNGPVPVAVALRERRLVWLADQEELARGFPGAALALPYHFSMSAAPICTGDADWGALLLAWPPGQAELTGERRQRIEQTCHRMGAVLSEAAGRGQPVRPHLRPRVISPYRGRQIDPDAGMAALDCLNGLPEGYLALDLEGRITFLTPPAAELLGESPSHLLGERAWEALPWLNTPEYEDHYRAAVISRETTSYTARRPSGQWLAFQLYPAPLGISVRVTPSTMARDPGHLMPDQAVADSRRTASSTLHSMLQLASSLSRAATVQEIVDLVGDQVLPVFTAQFLSVLSSDDGRLVVLGSHGSDPESIKRFNDWSRAGRPGTKGPENAAEPKFYASRRELREVYPPVVDDPTAACAVLPLATRGRPFGELVIGYDRPHHFTRDERATFTSLAGLVAQALDRAKLYDAKHRLAQSLQESLLPRRLPHIDGLDVAARYLPATRGMDIGGDFYDLISLGDECAAAVIGDVQGHDPTAAALMGQVRTAIHAYAASGADPGEILAHTNRLVIDLTPNRFTSCLYINLDLHNRVLDVASAGHLPALLHHHGGATQLIEPAPGLLLGIDPHAEYEASQVALPPGGTLALYTDGLVEAPGVLLDDAIAELSLHLGRLARRPLQELADALIAPSSNVDQRLDDIALLLLRSVD</sequence>
<keyword evidence="1" id="KW-0378">Hydrolase</keyword>
<dbReference type="InterPro" id="IPR013656">
    <property type="entry name" value="PAS_4"/>
</dbReference>
<dbReference type="PANTHER" id="PTHR43156">
    <property type="entry name" value="STAGE II SPORULATION PROTEIN E-RELATED"/>
    <property type="match status" value="1"/>
</dbReference>
<dbReference type="Proteomes" id="UP001596096">
    <property type="component" value="Unassembled WGS sequence"/>
</dbReference>
<keyword evidence="5" id="KW-1185">Reference proteome</keyword>
<organism evidence="4 5">
    <name type="scientific">Nonomuraea harbinensis</name>
    <dbReference type="NCBI Taxonomy" id="1286938"/>
    <lineage>
        <taxon>Bacteria</taxon>
        <taxon>Bacillati</taxon>
        <taxon>Actinomycetota</taxon>
        <taxon>Actinomycetes</taxon>
        <taxon>Streptosporangiales</taxon>
        <taxon>Streptosporangiaceae</taxon>
        <taxon>Nonomuraea</taxon>
    </lineage>
</organism>
<gene>
    <name evidence="4" type="ORF">ACFPUY_37805</name>
</gene>
<dbReference type="SMART" id="SM00331">
    <property type="entry name" value="PP2C_SIG"/>
    <property type="match status" value="1"/>
</dbReference>
<dbReference type="Pfam" id="PF08448">
    <property type="entry name" value="PAS_4"/>
    <property type="match status" value="1"/>
</dbReference>
<name>A0ABW1C845_9ACTN</name>
<accession>A0ABW1C845</accession>
<feature type="region of interest" description="Disordered" evidence="2">
    <location>
        <begin position="373"/>
        <end position="393"/>
    </location>
</feature>
<dbReference type="InterPro" id="IPR003018">
    <property type="entry name" value="GAF"/>
</dbReference>
<dbReference type="InterPro" id="IPR000014">
    <property type="entry name" value="PAS"/>
</dbReference>
<dbReference type="CDD" id="cd00130">
    <property type="entry name" value="PAS"/>
    <property type="match status" value="1"/>
</dbReference>
<reference evidence="5" key="1">
    <citation type="journal article" date="2019" name="Int. J. Syst. Evol. Microbiol.">
        <title>The Global Catalogue of Microorganisms (GCM) 10K type strain sequencing project: providing services to taxonomists for standard genome sequencing and annotation.</title>
        <authorList>
            <consortium name="The Broad Institute Genomics Platform"/>
            <consortium name="The Broad Institute Genome Sequencing Center for Infectious Disease"/>
            <person name="Wu L."/>
            <person name="Ma J."/>
        </authorList>
    </citation>
    <scope>NUCLEOTIDE SEQUENCE [LARGE SCALE GENOMIC DNA]</scope>
    <source>
        <strain evidence="5">CGMCC 4.7106</strain>
    </source>
</reference>
<protein>
    <submittedName>
        <fullName evidence="4">SpoIIE family protein phosphatase</fullName>
    </submittedName>
</protein>
<evidence type="ECO:0000256" key="1">
    <source>
        <dbReference type="ARBA" id="ARBA00022801"/>
    </source>
</evidence>
<evidence type="ECO:0000259" key="3">
    <source>
        <dbReference type="PROSITE" id="PS50112"/>
    </source>
</evidence>
<evidence type="ECO:0000256" key="2">
    <source>
        <dbReference type="SAM" id="MobiDB-lite"/>
    </source>
</evidence>
<dbReference type="PROSITE" id="PS50112">
    <property type="entry name" value="PAS"/>
    <property type="match status" value="1"/>
</dbReference>
<feature type="domain" description="PAS" evidence="3">
    <location>
        <begin position="192"/>
        <end position="229"/>
    </location>
</feature>
<evidence type="ECO:0000313" key="5">
    <source>
        <dbReference type="Proteomes" id="UP001596096"/>
    </source>
</evidence>
<dbReference type="PANTHER" id="PTHR43156:SF2">
    <property type="entry name" value="STAGE II SPORULATION PROTEIN E"/>
    <property type="match status" value="1"/>
</dbReference>
<dbReference type="EMBL" id="JBHSNW010000028">
    <property type="protein sequence ID" value="MFC5820886.1"/>
    <property type="molecule type" value="Genomic_DNA"/>
</dbReference>
<dbReference type="RefSeq" id="WP_219552087.1">
    <property type="nucleotide sequence ID" value="NZ_JAHKRN010000086.1"/>
</dbReference>
<comment type="caution">
    <text evidence="4">The sequence shown here is derived from an EMBL/GenBank/DDBJ whole genome shotgun (WGS) entry which is preliminary data.</text>
</comment>